<dbReference type="STRING" id="1220589.CD32_05340"/>
<evidence type="ECO:0000259" key="3">
    <source>
        <dbReference type="PROSITE" id="PS51186"/>
    </source>
</evidence>
<dbReference type="AlphaFoldDB" id="A0A0A3IPW7"/>
<dbReference type="eggNOG" id="COG0456">
    <property type="taxonomic scope" value="Bacteria"/>
</dbReference>
<evidence type="ECO:0000256" key="1">
    <source>
        <dbReference type="ARBA" id="ARBA00022679"/>
    </source>
</evidence>
<dbReference type="PROSITE" id="PS51186">
    <property type="entry name" value="GNAT"/>
    <property type="match status" value="1"/>
</dbReference>
<dbReference type="RefSeq" id="WP_036152066.1">
    <property type="nucleotide sequence ID" value="NZ_AVCX01000011.1"/>
</dbReference>
<feature type="domain" description="N-acetyltransferase" evidence="3">
    <location>
        <begin position="1"/>
        <end position="156"/>
    </location>
</feature>
<organism evidence="4 5">
    <name type="scientific">Lysinibacillus odysseyi 34hs-1 = NBRC 100172</name>
    <dbReference type="NCBI Taxonomy" id="1220589"/>
    <lineage>
        <taxon>Bacteria</taxon>
        <taxon>Bacillati</taxon>
        <taxon>Bacillota</taxon>
        <taxon>Bacilli</taxon>
        <taxon>Bacillales</taxon>
        <taxon>Bacillaceae</taxon>
        <taxon>Lysinibacillus</taxon>
    </lineage>
</organism>
<dbReference type="PANTHER" id="PTHR43420">
    <property type="entry name" value="ACETYLTRANSFERASE"/>
    <property type="match status" value="1"/>
</dbReference>
<dbReference type="Proteomes" id="UP000030437">
    <property type="component" value="Unassembled WGS sequence"/>
</dbReference>
<dbReference type="Gene3D" id="3.40.630.30">
    <property type="match status" value="1"/>
</dbReference>
<dbReference type="CDD" id="cd04301">
    <property type="entry name" value="NAT_SF"/>
    <property type="match status" value="1"/>
</dbReference>
<keyword evidence="2" id="KW-0012">Acyltransferase</keyword>
<dbReference type="InterPro" id="IPR016181">
    <property type="entry name" value="Acyl_CoA_acyltransferase"/>
</dbReference>
<protein>
    <recommendedName>
        <fullName evidence="3">N-acetyltransferase domain-containing protein</fullName>
    </recommendedName>
</protein>
<keyword evidence="5" id="KW-1185">Reference proteome</keyword>
<sequence length="275" mass="31657">MEIKKLTDCTVSEMVMAWNRGFDGYAVNLEMDETMFLNRLVTEELSPNHSIVAFVKGEPIGIIMNGFRVREGQSIAWNGGTAVAPEYRGSGIIHQLMEETMAMYAREKVKIATLEAIKSNETAIKLYQKYGYTVVEELVFLLGVQKDAEPLEYEVCSPEELPFLFDYQERVVWQCQPASIKQGEAHVFKIDEKVVGYSLFRRIWSEDKKLSRVNVYQLKLLTEHPAHILRMLATLGEKDTPLMFVNFIKNDPVIHYLLKQGFTVKAEQVWMEKTM</sequence>
<gene>
    <name evidence="4" type="ORF">CD32_05340</name>
</gene>
<accession>A0A0A3IPW7</accession>
<evidence type="ECO:0000256" key="2">
    <source>
        <dbReference type="ARBA" id="ARBA00023315"/>
    </source>
</evidence>
<comment type="caution">
    <text evidence="4">The sequence shown here is derived from an EMBL/GenBank/DDBJ whole genome shotgun (WGS) entry which is preliminary data.</text>
</comment>
<keyword evidence="1" id="KW-0808">Transferase</keyword>
<reference evidence="4 5" key="1">
    <citation type="submission" date="2014-02" db="EMBL/GenBank/DDBJ databases">
        <title>Draft genome sequence of Lysinibacillus odysseyi NBRC 100172.</title>
        <authorList>
            <person name="Zhang F."/>
            <person name="Wang G."/>
            <person name="Zhang L."/>
        </authorList>
    </citation>
    <scope>NUCLEOTIDE SEQUENCE [LARGE SCALE GENOMIC DNA]</scope>
    <source>
        <strain evidence="4 5">NBRC 100172</strain>
    </source>
</reference>
<name>A0A0A3IPW7_9BACI</name>
<dbReference type="EMBL" id="JPVP01000050">
    <property type="protein sequence ID" value="KGR86761.1"/>
    <property type="molecule type" value="Genomic_DNA"/>
</dbReference>
<dbReference type="InterPro" id="IPR000182">
    <property type="entry name" value="GNAT_dom"/>
</dbReference>
<dbReference type="OrthoDB" id="4228396at2"/>
<evidence type="ECO:0000313" key="5">
    <source>
        <dbReference type="Proteomes" id="UP000030437"/>
    </source>
</evidence>
<proteinExistence type="predicted"/>
<evidence type="ECO:0000313" key="4">
    <source>
        <dbReference type="EMBL" id="KGR86761.1"/>
    </source>
</evidence>
<dbReference type="Pfam" id="PF00583">
    <property type="entry name" value="Acetyltransf_1"/>
    <property type="match status" value="1"/>
</dbReference>
<dbReference type="GO" id="GO:0016747">
    <property type="term" value="F:acyltransferase activity, transferring groups other than amino-acyl groups"/>
    <property type="evidence" value="ECO:0007669"/>
    <property type="project" value="InterPro"/>
</dbReference>
<dbReference type="SUPFAM" id="SSF55729">
    <property type="entry name" value="Acyl-CoA N-acyltransferases (Nat)"/>
    <property type="match status" value="1"/>
</dbReference>
<dbReference type="InterPro" id="IPR050680">
    <property type="entry name" value="YpeA/RimI_acetyltransf"/>
</dbReference>